<keyword evidence="3" id="KW-1003">Cell membrane</keyword>
<keyword evidence="4" id="KW-0812">Transmembrane</keyword>
<evidence type="ECO:0000313" key="9">
    <source>
        <dbReference type="Proteomes" id="UP000198916"/>
    </source>
</evidence>
<sequence length="125" mass="13415">MLPILLLFSLFILLRGHYYPGGGFVGGLIAAIAFVLHSFTNGTDDTLKLLRVHPSAFIPVGLGIAALSMFAPMLVGQPVMTGLWFNEPFPVIGLIGSALFFDIGVYIVVVGVVLTILFTISQYSE</sequence>
<reference evidence="9" key="1">
    <citation type="submission" date="2016-10" db="EMBL/GenBank/DDBJ databases">
        <authorList>
            <person name="Varghese N."/>
            <person name="Submissions S."/>
        </authorList>
    </citation>
    <scope>NUCLEOTIDE SEQUENCE [LARGE SCALE GENOMIC DNA]</scope>
    <source>
        <strain evidence="9">Jip14</strain>
    </source>
</reference>
<feature type="domain" description="Na+/H+ antiporter MnhB subunit-related protein" evidence="7">
    <location>
        <begin position="1"/>
        <end position="115"/>
    </location>
</feature>
<evidence type="ECO:0000256" key="2">
    <source>
        <dbReference type="ARBA" id="ARBA00009425"/>
    </source>
</evidence>
<evidence type="ECO:0000313" key="8">
    <source>
        <dbReference type="EMBL" id="SEL63091.1"/>
    </source>
</evidence>
<dbReference type="AlphaFoldDB" id="A0A1H7RS91"/>
<dbReference type="InterPro" id="IPR050622">
    <property type="entry name" value="CPA3_antiporter_subunitB"/>
</dbReference>
<dbReference type="Proteomes" id="UP000198916">
    <property type="component" value="Unassembled WGS sequence"/>
</dbReference>
<evidence type="ECO:0000256" key="3">
    <source>
        <dbReference type="ARBA" id="ARBA00022475"/>
    </source>
</evidence>
<dbReference type="InterPro" id="IPR007182">
    <property type="entry name" value="MnhB"/>
</dbReference>
<keyword evidence="5" id="KW-1133">Transmembrane helix</keyword>
<comment type="subcellular location">
    <subcellularLocation>
        <location evidence="1">Cell membrane</location>
        <topology evidence="1">Multi-pass membrane protein</topology>
    </subcellularLocation>
</comment>
<evidence type="ECO:0000256" key="5">
    <source>
        <dbReference type="ARBA" id="ARBA00022989"/>
    </source>
</evidence>
<keyword evidence="6" id="KW-0472">Membrane</keyword>
<evidence type="ECO:0000259" key="7">
    <source>
        <dbReference type="Pfam" id="PF04039"/>
    </source>
</evidence>
<proteinExistence type="inferred from homology"/>
<evidence type="ECO:0000256" key="1">
    <source>
        <dbReference type="ARBA" id="ARBA00004651"/>
    </source>
</evidence>
<organism evidence="8 9">
    <name type="scientific">Parapedobacter koreensis</name>
    <dbReference type="NCBI Taxonomy" id="332977"/>
    <lineage>
        <taxon>Bacteria</taxon>
        <taxon>Pseudomonadati</taxon>
        <taxon>Bacteroidota</taxon>
        <taxon>Sphingobacteriia</taxon>
        <taxon>Sphingobacteriales</taxon>
        <taxon>Sphingobacteriaceae</taxon>
        <taxon>Parapedobacter</taxon>
    </lineage>
</organism>
<gene>
    <name evidence="8" type="ORF">SAMN05421740_107279</name>
</gene>
<dbReference type="Pfam" id="PF04039">
    <property type="entry name" value="MnhB"/>
    <property type="match status" value="1"/>
</dbReference>
<comment type="similarity">
    <text evidence="2">Belongs to the CPA3 antiporters (TC 2.A.63) subunit B family.</text>
</comment>
<accession>A0A1H7RS91</accession>
<dbReference type="STRING" id="332977.SAMN05421740_107279"/>
<dbReference type="GO" id="GO:0005886">
    <property type="term" value="C:plasma membrane"/>
    <property type="evidence" value="ECO:0007669"/>
    <property type="project" value="UniProtKB-SubCell"/>
</dbReference>
<dbReference type="PANTHER" id="PTHR33932:SF4">
    <property type="entry name" value="NA(+)_H(+) ANTIPORTER SUBUNIT B"/>
    <property type="match status" value="1"/>
</dbReference>
<keyword evidence="9" id="KW-1185">Reference proteome</keyword>
<protein>
    <submittedName>
        <fullName evidence="8">Multisubunit sodium/proton antiporter, MrpB subunit</fullName>
    </submittedName>
</protein>
<name>A0A1H7RS91_9SPHI</name>
<evidence type="ECO:0000256" key="4">
    <source>
        <dbReference type="ARBA" id="ARBA00022692"/>
    </source>
</evidence>
<evidence type="ECO:0000256" key="6">
    <source>
        <dbReference type="ARBA" id="ARBA00023136"/>
    </source>
</evidence>
<dbReference type="PANTHER" id="PTHR33932">
    <property type="entry name" value="NA(+)/H(+) ANTIPORTER SUBUNIT B"/>
    <property type="match status" value="1"/>
</dbReference>
<dbReference type="EMBL" id="FNZR01000007">
    <property type="protein sequence ID" value="SEL63091.1"/>
    <property type="molecule type" value="Genomic_DNA"/>
</dbReference>